<dbReference type="GO" id="GO:0035673">
    <property type="term" value="F:oligopeptide transmembrane transporter activity"/>
    <property type="evidence" value="ECO:0007669"/>
    <property type="project" value="InterPro"/>
</dbReference>
<gene>
    <name evidence="11" type="ORF">EJ08DRAFT_692199</name>
</gene>
<keyword evidence="6" id="KW-0653">Protein transport</keyword>
<dbReference type="OrthoDB" id="9986677at2759"/>
<dbReference type="PANTHER" id="PTHR22601">
    <property type="entry name" value="ISP4 LIKE PROTEIN"/>
    <property type="match status" value="1"/>
</dbReference>
<feature type="compositionally biased region" description="Polar residues" evidence="9">
    <location>
        <begin position="16"/>
        <end position="26"/>
    </location>
</feature>
<feature type="transmembrane region" description="Helical" evidence="10">
    <location>
        <begin position="286"/>
        <end position="304"/>
    </location>
</feature>
<dbReference type="GO" id="GO:0015031">
    <property type="term" value="P:protein transport"/>
    <property type="evidence" value="ECO:0007669"/>
    <property type="project" value="UniProtKB-KW"/>
</dbReference>
<feature type="transmembrane region" description="Helical" evidence="10">
    <location>
        <begin position="522"/>
        <end position="543"/>
    </location>
</feature>
<feature type="transmembrane region" description="Helical" evidence="10">
    <location>
        <begin position="779"/>
        <end position="804"/>
    </location>
</feature>
<evidence type="ECO:0000256" key="3">
    <source>
        <dbReference type="ARBA" id="ARBA00022448"/>
    </source>
</evidence>
<dbReference type="NCBIfam" id="TIGR00728">
    <property type="entry name" value="OPT_sfam"/>
    <property type="match status" value="1"/>
</dbReference>
<evidence type="ECO:0000256" key="7">
    <source>
        <dbReference type="ARBA" id="ARBA00022989"/>
    </source>
</evidence>
<feature type="transmembrane region" description="Helical" evidence="10">
    <location>
        <begin position="91"/>
        <end position="111"/>
    </location>
</feature>
<feature type="transmembrane region" description="Helical" evidence="10">
    <location>
        <begin position="586"/>
        <end position="607"/>
    </location>
</feature>
<feature type="transmembrane region" description="Helical" evidence="10">
    <location>
        <begin position="549"/>
        <end position="574"/>
    </location>
</feature>
<feature type="transmembrane region" description="Helical" evidence="10">
    <location>
        <begin position="117"/>
        <end position="138"/>
    </location>
</feature>
<evidence type="ECO:0000313" key="12">
    <source>
        <dbReference type="Proteomes" id="UP000800235"/>
    </source>
</evidence>
<keyword evidence="8 10" id="KW-0472">Membrane</keyword>
<keyword evidence="5" id="KW-0571">Peptide transport</keyword>
<proteinExistence type="inferred from homology"/>
<evidence type="ECO:0000256" key="2">
    <source>
        <dbReference type="ARBA" id="ARBA00008807"/>
    </source>
</evidence>
<dbReference type="InterPro" id="IPR004813">
    <property type="entry name" value="OPT"/>
</dbReference>
<dbReference type="EMBL" id="MU007012">
    <property type="protein sequence ID" value="KAF2435620.1"/>
    <property type="molecule type" value="Genomic_DNA"/>
</dbReference>
<protein>
    <submittedName>
        <fullName evidence="11">OPT superfamily oligopeptide transporter</fullName>
    </submittedName>
</protein>
<dbReference type="AlphaFoldDB" id="A0A9P4U374"/>
<sequence length="838" mass="94533">MEKSQGITRVNEKNKTYMNEKSQGITTEHVEYVNPKKVDITALERQDSNDSSSLPSEDKHYTKPPSTARDLVTEILRVEDDPTQNPWTFRLWFIGIGMSVFAGTITTINTFKPQSIHIHLVFVAVITYVMGTAMHKLLPSKGRIGRIINPGPFNKKEHSAICIMCAASANTPEAMQVLAVQKLYYGVIPNPAVGVFLILSTQMYRNSSEAEHILRLTISKGKNICFPSLRHALLIFMLRLGYGVAGLLRKTLVYPSNMLYPSNLPTASLLENLHRERSVTKKKMRIFYISFATLFLWQAFPQYIMPLLAGISIFCLTNRHNLFVTNFFGGSMANEGLGTLSLSFDWAMVSGGGNPLWMPFQTLMNHMTGYLISIGIYMGLYYSNTWEARSFPFISPNMFSYKSNSTKYVTYNQTRILDKHYRIDPVKLAKQGLPYLSASHALSKTTMNIAIMATVSHMCLWHWQDIKSAFMIVTGAQAKKLFKPSTWDLKFWNHKAKYVSDEEAEAIDPHYKLMQAYEDVPSWWFGSIWIVSIAGGLLTSNLAGSTLPWWAFFLACGISAVALTFFAALTAMFGFTLDAQPLIQMIGAYVLPGAPVANLYFATFGWNSLYQAKHMLKDLKLGQYVHLAPKCTFAMQLIGTVVGCCMSYIMMSQITTEKKDILLAIQGTNVWSGQTLQKHNTAAITWGGLAKQLYGAQGRYPWVCYGFLIGLVAPLPTYFLHKLFPKMHWNYWNTAIICGAMSVLSHGTHSALFLHYVLGFVSQFYLRRYRPNWFIKYNYIMSAGLDGGAQVINFILTFAVFGAGGKVVPFPKYWGNNWQKGNYDYCMRDPALGKSKHH</sequence>
<feature type="region of interest" description="Disordered" evidence="9">
    <location>
        <begin position="1"/>
        <end position="66"/>
    </location>
</feature>
<organism evidence="11 12">
    <name type="scientific">Tothia fuscella</name>
    <dbReference type="NCBI Taxonomy" id="1048955"/>
    <lineage>
        <taxon>Eukaryota</taxon>
        <taxon>Fungi</taxon>
        <taxon>Dikarya</taxon>
        <taxon>Ascomycota</taxon>
        <taxon>Pezizomycotina</taxon>
        <taxon>Dothideomycetes</taxon>
        <taxon>Pleosporomycetidae</taxon>
        <taxon>Venturiales</taxon>
        <taxon>Cylindrosympodiaceae</taxon>
        <taxon>Tothia</taxon>
    </lineage>
</organism>
<name>A0A9P4U374_9PEZI</name>
<keyword evidence="3" id="KW-0813">Transport</keyword>
<feature type="transmembrane region" description="Helical" evidence="10">
    <location>
        <begin position="627"/>
        <end position="649"/>
    </location>
</feature>
<feature type="transmembrane region" description="Helical" evidence="10">
    <location>
        <begin position="363"/>
        <end position="382"/>
    </location>
</feature>
<reference evidence="11" key="1">
    <citation type="journal article" date="2020" name="Stud. Mycol.">
        <title>101 Dothideomycetes genomes: a test case for predicting lifestyles and emergence of pathogens.</title>
        <authorList>
            <person name="Haridas S."/>
            <person name="Albert R."/>
            <person name="Binder M."/>
            <person name="Bloem J."/>
            <person name="Labutti K."/>
            <person name="Salamov A."/>
            <person name="Andreopoulos B."/>
            <person name="Baker S."/>
            <person name="Barry K."/>
            <person name="Bills G."/>
            <person name="Bluhm B."/>
            <person name="Cannon C."/>
            <person name="Castanera R."/>
            <person name="Culley D."/>
            <person name="Daum C."/>
            <person name="Ezra D."/>
            <person name="Gonzalez J."/>
            <person name="Henrissat B."/>
            <person name="Kuo A."/>
            <person name="Liang C."/>
            <person name="Lipzen A."/>
            <person name="Lutzoni F."/>
            <person name="Magnuson J."/>
            <person name="Mondo S."/>
            <person name="Nolan M."/>
            <person name="Ohm R."/>
            <person name="Pangilinan J."/>
            <person name="Park H.-J."/>
            <person name="Ramirez L."/>
            <person name="Alfaro M."/>
            <person name="Sun H."/>
            <person name="Tritt A."/>
            <person name="Yoshinaga Y."/>
            <person name="Zwiers L.-H."/>
            <person name="Turgeon B."/>
            <person name="Goodwin S."/>
            <person name="Spatafora J."/>
            <person name="Crous P."/>
            <person name="Grigoriev I."/>
        </authorList>
    </citation>
    <scope>NUCLEOTIDE SEQUENCE</scope>
    <source>
        <strain evidence="11">CBS 130266</strain>
    </source>
</reference>
<dbReference type="Proteomes" id="UP000800235">
    <property type="component" value="Unassembled WGS sequence"/>
</dbReference>
<accession>A0A9P4U374</accession>
<keyword evidence="12" id="KW-1185">Reference proteome</keyword>
<evidence type="ECO:0000313" key="11">
    <source>
        <dbReference type="EMBL" id="KAF2435620.1"/>
    </source>
</evidence>
<dbReference type="Pfam" id="PF03169">
    <property type="entry name" value="OPT"/>
    <property type="match status" value="2"/>
</dbReference>
<evidence type="ECO:0000256" key="1">
    <source>
        <dbReference type="ARBA" id="ARBA00004141"/>
    </source>
</evidence>
<evidence type="ECO:0000256" key="4">
    <source>
        <dbReference type="ARBA" id="ARBA00022692"/>
    </source>
</evidence>
<evidence type="ECO:0000256" key="5">
    <source>
        <dbReference type="ARBA" id="ARBA00022856"/>
    </source>
</evidence>
<evidence type="ECO:0000256" key="10">
    <source>
        <dbReference type="SAM" id="Phobius"/>
    </source>
</evidence>
<feature type="compositionally biased region" description="Basic and acidic residues" evidence="9">
    <location>
        <begin position="28"/>
        <end position="48"/>
    </location>
</feature>
<evidence type="ECO:0000256" key="8">
    <source>
        <dbReference type="ARBA" id="ARBA00023136"/>
    </source>
</evidence>
<feature type="transmembrane region" description="Helical" evidence="10">
    <location>
        <begin position="700"/>
        <end position="719"/>
    </location>
</feature>
<comment type="caution">
    <text evidence="11">The sequence shown here is derived from an EMBL/GenBank/DDBJ whole genome shotgun (WGS) entry which is preliminary data.</text>
</comment>
<dbReference type="GO" id="GO:0016020">
    <property type="term" value="C:membrane"/>
    <property type="evidence" value="ECO:0007669"/>
    <property type="project" value="UniProtKB-SubCell"/>
</dbReference>
<keyword evidence="4 10" id="KW-0812">Transmembrane</keyword>
<comment type="similarity">
    <text evidence="2">Belongs to the oligopeptide OPT transporter family.</text>
</comment>
<feature type="transmembrane region" description="Helical" evidence="10">
    <location>
        <begin position="731"/>
        <end position="758"/>
    </location>
</feature>
<evidence type="ECO:0000256" key="9">
    <source>
        <dbReference type="SAM" id="MobiDB-lite"/>
    </source>
</evidence>
<evidence type="ECO:0000256" key="6">
    <source>
        <dbReference type="ARBA" id="ARBA00022927"/>
    </source>
</evidence>
<dbReference type="InterPro" id="IPR004648">
    <property type="entry name" value="Oligpept_transpt"/>
</dbReference>
<keyword evidence="7 10" id="KW-1133">Transmembrane helix</keyword>
<comment type="subcellular location">
    <subcellularLocation>
        <location evidence="1">Membrane</location>
        <topology evidence="1">Multi-pass membrane protein</topology>
    </subcellularLocation>
</comment>